<dbReference type="Gene3D" id="3.40.50.300">
    <property type="entry name" value="P-loop containing nucleotide triphosphate hydrolases"/>
    <property type="match status" value="1"/>
</dbReference>
<dbReference type="RefSeq" id="WP_060823897.1">
    <property type="nucleotide sequence ID" value="NZ_AP014938.1"/>
</dbReference>
<evidence type="ECO:0000313" key="1">
    <source>
        <dbReference type="EMBL" id="BAS19726.1"/>
    </source>
</evidence>
<dbReference type="PATRIC" id="fig|43675.28.peg.485"/>
<protein>
    <submittedName>
        <fullName evidence="1">Uncharacterized protein</fullName>
    </submittedName>
</protein>
<sequence length="222" mass="24445">MSQRIPLNQNRRVTGTTEILELCKDMLRLEHGIGNDFDMDTAEFTEFRAQFLADFAQIPLIIGIDGRSGTGKTSLAAQLEQELTAAGHSVHVLHLDDFYPGWDGLFDGVEAWDALSVQLTEGIAGTYTPWDWEAGAPGEVRTVDPAATQVIICEGVGAIAGACEVRILATAPDEVRYERAMARDGDTFRPHWERWAAQEEALLAEIPEDYATVDFIYDSAAQ</sequence>
<organism evidence="1">
    <name type="scientific">Rothia mucilaginosa</name>
    <dbReference type="NCBI Taxonomy" id="43675"/>
    <lineage>
        <taxon>Bacteria</taxon>
        <taxon>Bacillati</taxon>
        <taxon>Actinomycetota</taxon>
        <taxon>Actinomycetes</taxon>
        <taxon>Micrococcales</taxon>
        <taxon>Micrococcaceae</taxon>
        <taxon>Rothia</taxon>
    </lineage>
</organism>
<accession>A0A0K2RXY6</accession>
<name>A0A0K2RXY6_9MICC</name>
<gene>
    <name evidence="1" type="ORF">RM6536_0479</name>
</gene>
<proteinExistence type="predicted"/>
<dbReference type="EMBL" id="AP014938">
    <property type="protein sequence ID" value="BAS19726.1"/>
    <property type="molecule type" value="Genomic_DNA"/>
</dbReference>
<dbReference type="InterPro" id="IPR027417">
    <property type="entry name" value="P-loop_NTPase"/>
</dbReference>
<dbReference type="Proteomes" id="UP000066203">
    <property type="component" value="Chromosome"/>
</dbReference>
<reference evidence="2" key="1">
    <citation type="submission" date="2015-08" db="EMBL/GenBank/DDBJ databases">
        <title>Complete genome sequence of Rothia mucilaginosa strain NUM-Rm6536.</title>
        <authorList>
            <person name="Nambu T."/>
        </authorList>
    </citation>
    <scope>NUCLEOTIDE SEQUENCE [LARGE SCALE GENOMIC DNA]</scope>
    <source>
        <strain evidence="2">NUM-Rm6536</strain>
    </source>
</reference>
<evidence type="ECO:0000313" key="2">
    <source>
        <dbReference type="Proteomes" id="UP000066203"/>
    </source>
</evidence>
<dbReference type="AlphaFoldDB" id="A0A0K2RXY6"/>
<dbReference type="SUPFAM" id="SSF52540">
    <property type="entry name" value="P-loop containing nucleoside triphosphate hydrolases"/>
    <property type="match status" value="1"/>
</dbReference>